<dbReference type="InterPro" id="IPR042183">
    <property type="entry name" value="MmgE/PrpD_sf_1"/>
</dbReference>
<dbReference type="InterPro" id="IPR036148">
    <property type="entry name" value="MmgE/PrpD_sf"/>
</dbReference>
<dbReference type="AlphaFoldDB" id="A0A450UX40"/>
<dbReference type="InterPro" id="IPR042188">
    <property type="entry name" value="MmgE/PrpD_sf_2"/>
</dbReference>
<gene>
    <name evidence="4" type="ORF">BECKLFY1418A_GA0070994_10665</name>
</gene>
<feature type="domain" description="MmgE/PrpD N-terminal" evidence="2">
    <location>
        <begin position="5"/>
        <end position="229"/>
    </location>
</feature>
<evidence type="ECO:0000259" key="2">
    <source>
        <dbReference type="Pfam" id="PF03972"/>
    </source>
</evidence>
<dbReference type="Pfam" id="PF19305">
    <property type="entry name" value="MmgE_PrpD_C"/>
    <property type="match status" value="1"/>
</dbReference>
<dbReference type="EMBL" id="CAADFH010000066">
    <property type="protein sequence ID" value="VFJ97087.1"/>
    <property type="molecule type" value="Genomic_DNA"/>
</dbReference>
<dbReference type="Pfam" id="PF03972">
    <property type="entry name" value="MmgE_PrpD_N"/>
    <property type="match status" value="1"/>
</dbReference>
<protein>
    <submittedName>
        <fullName evidence="4">2-methylcitrate dehydratase PrpD</fullName>
    </submittedName>
</protein>
<organism evidence="4">
    <name type="scientific">Candidatus Kentrum sp. LFY</name>
    <dbReference type="NCBI Taxonomy" id="2126342"/>
    <lineage>
        <taxon>Bacteria</taxon>
        <taxon>Pseudomonadati</taxon>
        <taxon>Pseudomonadota</taxon>
        <taxon>Gammaproteobacteria</taxon>
        <taxon>Candidatus Kentrum</taxon>
    </lineage>
</organism>
<reference evidence="4" key="1">
    <citation type="submission" date="2019-02" db="EMBL/GenBank/DDBJ databases">
        <authorList>
            <person name="Gruber-Vodicka R. H."/>
            <person name="Seah K. B. B."/>
        </authorList>
    </citation>
    <scope>NUCLEOTIDE SEQUENCE</scope>
    <source>
        <strain evidence="4">BECK_M6</strain>
    </source>
</reference>
<sequence length="441" mass="49191">MRHQVVSFIHERKWSDLPEPVHRQAKRCFLDTIGCAIAARQTKLSQIAYDFVAGMHSGKNNRLWLDGRQVSAAGSVLAHGMTIDALDIHDNCNIVKGHIGVSVIPVALAMVEQGKQQFSGQDLLASIVVGYEIATRAGLALHETDCDYHSSGAWNALGCAAVAARYLKLDTESTRHALGIAEYHGPRSQIMRCVDHPTMVKDGSGWGAMVGLTAAWMASLGFTGAPAITMESEEQHSIWEDIGDNWLILQQDFKRYAVCHWVQPAITGVLKLIEEHRISPEKIRKIRVFTFREATHLDNRQPKNTEQAQYSLPFPVAAAVFHGRLGLSELSGSVLDDPKILRLADTIELKEDEECNKRFPQKQTAHVALDLSDGTTLDSGLVFAPWDVADVPATDEELQEKFRWLVGDSLRKERSHALETLLWNYDEIADAREVFSFLYEK</sequence>
<dbReference type="InterPro" id="IPR045337">
    <property type="entry name" value="MmgE_PrpD_C"/>
</dbReference>
<accession>A0A450UX40</accession>
<dbReference type="GO" id="GO:0016829">
    <property type="term" value="F:lyase activity"/>
    <property type="evidence" value="ECO:0007669"/>
    <property type="project" value="InterPro"/>
</dbReference>
<evidence type="ECO:0000256" key="1">
    <source>
        <dbReference type="ARBA" id="ARBA00006174"/>
    </source>
</evidence>
<dbReference type="Gene3D" id="3.30.1330.120">
    <property type="entry name" value="2-methylcitrate dehydratase PrpD"/>
    <property type="match status" value="1"/>
</dbReference>
<name>A0A450UX40_9GAMM</name>
<comment type="similarity">
    <text evidence="1">Belongs to the PrpD family.</text>
</comment>
<evidence type="ECO:0000313" key="4">
    <source>
        <dbReference type="EMBL" id="VFJ97087.1"/>
    </source>
</evidence>
<dbReference type="Gene3D" id="1.10.4100.10">
    <property type="entry name" value="2-methylcitrate dehydratase PrpD"/>
    <property type="match status" value="1"/>
</dbReference>
<dbReference type="InterPro" id="IPR045336">
    <property type="entry name" value="MmgE_PrpD_N"/>
</dbReference>
<feature type="domain" description="MmgE/PrpD C-terminal" evidence="3">
    <location>
        <begin position="256"/>
        <end position="422"/>
    </location>
</feature>
<dbReference type="InterPro" id="IPR005656">
    <property type="entry name" value="MmgE_PrpD"/>
</dbReference>
<proteinExistence type="inferred from homology"/>
<dbReference type="PANTHER" id="PTHR16943:SF8">
    <property type="entry name" value="2-METHYLCITRATE DEHYDRATASE"/>
    <property type="match status" value="1"/>
</dbReference>
<dbReference type="SUPFAM" id="SSF103378">
    <property type="entry name" value="2-methylcitrate dehydratase PrpD"/>
    <property type="match status" value="1"/>
</dbReference>
<evidence type="ECO:0000259" key="3">
    <source>
        <dbReference type="Pfam" id="PF19305"/>
    </source>
</evidence>
<dbReference type="PANTHER" id="PTHR16943">
    <property type="entry name" value="2-METHYLCITRATE DEHYDRATASE-RELATED"/>
    <property type="match status" value="1"/>
</dbReference>